<dbReference type="PANTHER" id="PTHR30128:SF19">
    <property type="entry name" value="PHOTOSYSTEM I P700 CHLOROPHYLL A APOPROTEIN A1-RELATED"/>
    <property type="match status" value="1"/>
</dbReference>
<feature type="transmembrane region" description="Helical" evidence="1">
    <location>
        <begin position="374"/>
        <end position="403"/>
    </location>
</feature>
<evidence type="ECO:0000256" key="1">
    <source>
        <dbReference type="SAM" id="Phobius"/>
    </source>
</evidence>
<gene>
    <name evidence="2" type="ORF">Cgig2_022696</name>
</gene>
<dbReference type="Gene3D" id="1.20.1130.10">
    <property type="entry name" value="Photosystem I PsaA/PsaB"/>
    <property type="match status" value="5"/>
</dbReference>
<sequence>MALRFPRFSQGLAQDPTTLRIWVAWQANFESWAWDPLHIRPIAHAIWGPHFRQLAVETFTHGGALGPVNIVYSVYALMKIFILELFFYYFFLLYPYNNRNENRAFHGSKMLNLASISTCQDSSEMKDLLEAHIPLGGQLGHRHKGLYDTINNLIHFELGLPLASLGVITSLVAQHMYSLPAYAFIAQDFTTQAALYMHHQYLTGFHALGLYIHNDVILAFGTPEKQNLIELIFAQWIQSAHGKTSYGFDALLFSTSSPTFNAGTLDAHSSKLMPDKRDFSYSFSCDGPGCGGTCDISAWDAFYLSSQLINGYNHFGVNSLSVWAWMFLFGHLVWATGFMFSISWHGYWQELIQTLTWAYEHTLLANYIRWKDKLVALSIVLARLVGLAQFSVGYIFTCAAFLITSMSDKFG</sequence>
<accession>A0A9Q1Q678</accession>
<dbReference type="AlphaFoldDB" id="A0A9Q1Q678"/>
<dbReference type="OrthoDB" id="349at2759"/>
<keyword evidence="3" id="KW-1185">Reference proteome</keyword>
<dbReference type="Proteomes" id="UP001153076">
    <property type="component" value="Unassembled WGS sequence"/>
</dbReference>
<comment type="caution">
    <text evidence="2">The sequence shown here is derived from an EMBL/GenBank/DDBJ whole genome shotgun (WGS) entry which is preliminary data.</text>
</comment>
<dbReference type="GO" id="GO:0015979">
    <property type="term" value="P:photosynthesis"/>
    <property type="evidence" value="ECO:0007669"/>
    <property type="project" value="InterPro"/>
</dbReference>
<dbReference type="InterPro" id="IPR001280">
    <property type="entry name" value="PSI_PsaA/B"/>
</dbReference>
<reference evidence="2" key="1">
    <citation type="submission" date="2022-04" db="EMBL/GenBank/DDBJ databases">
        <title>Carnegiea gigantea Genome sequencing and assembly v2.</title>
        <authorList>
            <person name="Copetti D."/>
            <person name="Sanderson M.J."/>
            <person name="Burquez A."/>
            <person name="Wojciechowski M.F."/>
        </authorList>
    </citation>
    <scope>NUCLEOTIDE SEQUENCE</scope>
    <source>
        <strain evidence="2">SGP5-SGP5p</strain>
        <tissue evidence="2">Aerial part</tissue>
    </source>
</reference>
<organism evidence="2 3">
    <name type="scientific">Carnegiea gigantea</name>
    <dbReference type="NCBI Taxonomy" id="171969"/>
    <lineage>
        <taxon>Eukaryota</taxon>
        <taxon>Viridiplantae</taxon>
        <taxon>Streptophyta</taxon>
        <taxon>Embryophyta</taxon>
        <taxon>Tracheophyta</taxon>
        <taxon>Spermatophyta</taxon>
        <taxon>Magnoliopsida</taxon>
        <taxon>eudicotyledons</taxon>
        <taxon>Gunneridae</taxon>
        <taxon>Pentapetalae</taxon>
        <taxon>Caryophyllales</taxon>
        <taxon>Cactineae</taxon>
        <taxon>Cactaceae</taxon>
        <taxon>Cactoideae</taxon>
        <taxon>Echinocereeae</taxon>
        <taxon>Carnegiea</taxon>
    </lineage>
</organism>
<proteinExistence type="predicted"/>
<evidence type="ECO:0008006" key="4">
    <source>
        <dbReference type="Google" id="ProtNLM"/>
    </source>
</evidence>
<keyword evidence="1" id="KW-0812">Transmembrane</keyword>
<dbReference type="SUPFAM" id="SSF81558">
    <property type="entry name" value="Photosystem I subunits PsaA/PsaB"/>
    <property type="match status" value="1"/>
</dbReference>
<feature type="transmembrane region" description="Helical" evidence="1">
    <location>
        <begin position="322"/>
        <end position="347"/>
    </location>
</feature>
<dbReference type="GO" id="GO:0009535">
    <property type="term" value="C:chloroplast thylakoid membrane"/>
    <property type="evidence" value="ECO:0007669"/>
    <property type="project" value="TreeGrafter"/>
</dbReference>
<keyword evidence="1" id="KW-1133">Transmembrane helix</keyword>
<dbReference type="Pfam" id="PF00223">
    <property type="entry name" value="PsaA_PsaB"/>
    <property type="match status" value="3"/>
</dbReference>
<protein>
    <recommendedName>
        <fullName evidence="4">Photosystem I P700 apoprotein A2</fullName>
    </recommendedName>
</protein>
<dbReference type="PANTHER" id="PTHR30128">
    <property type="entry name" value="OUTER MEMBRANE PROTEIN, OMPA-RELATED"/>
    <property type="match status" value="1"/>
</dbReference>
<dbReference type="EMBL" id="JAKOGI010000824">
    <property type="protein sequence ID" value="KAJ8430094.1"/>
    <property type="molecule type" value="Genomic_DNA"/>
</dbReference>
<feature type="transmembrane region" description="Helical" evidence="1">
    <location>
        <begin position="70"/>
        <end position="94"/>
    </location>
</feature>
<evidence type="ECO:0000313" key="2">
    <source>
        <dbReference type="EMBL" id="KAJ8430094.1"/>
    </source>
</evidence>
<keyword evidence="1" id="KW-0472">Membrane</keyword>
<dbReference type="InterPro" id="IPR036408">
    <property type="entry name" value="PSI_PsaA/B_sf"/>
</dbReference>
<evidence type="ECO:0000313" key="3">
    <source>
        <dbReference type="Proteomes" id="UP001153076"/>
    </source>
</evidence>
<name>A0A9Q1Q678_9CARY</name>